<evidence type="ECO:0000256" key="4">
    <source>
        <dbReference type="ARBA" id="ARBA00022807"/>
    </source>
</evidence>
<protein>
    <submittedName>
        <fullName evidence="6">Cell wall-associated hydrolase (Invasion-associated protein)</fullName>
    </submittedName>
</protein>
<name>A0AAC9Z613_9RHOB</name>
<keyword evidence="3 6" id="KW-0378">Hydrolase</keyword>
<dbReference type="GO" id="GO:0008234">
    <property type="term" value="F:cysteine-type peptidase activity"/>
    <property type="evidence" value="ECO:0007669"/>
    <property type="project" value="UniProtKB-KW"/>
</dbReference>
<dbReference type="PANTHER" id="PTHR47359">
    <property type="entry name" value="PEPTIDOGLYCAN DL-ENDOPEPTIDASE CWLO"/>
    <property type="match status" value="1"/>
</dbReference>
<sequence>MDPRRTPANDRVIAAHLALDPDGRQIVGGQPAQICLPVVNLLRRPDGPRDRQLLLGAEVTIYGAHDGWAFVQAAADRYVGYVPTSSLEQPTDPVTHQVCTAATHAYSAADMKSADLCSLSHSSRLRVSSLGSKFAETNHGYVPLHHLRPISQPDRDPVAVAQLFLGTPYLWGGNSRWGIDCSGLVQAAMLACGVACPGDSNQQERELGDNIPLGNTAVPSDLRRGDLLFWKGHVALMQDPETMIHANAYHMAVALEPVADAVERIMSQGDGPITSHRRVIL</sequence>
<dbReference type="Pfam" id="PF18348">
    <property type="entry name" value="SH3_16"/>
    <property type="match status" value="1"/>
</dbReference>
<feature type="domain" description="NlpC/P60" evidence="5">
    <location>
        <begin position="151"/>
        <end position="280"/>
    </location>
</feature>
<dbReference type="PROSITE" id="PS51935">
    <property type="entry name" value="NLPC_P60"/>
    <property type="match status" value="1"/>
</dbReference>
<dbReference type="PANTHER" id="PTHR47359:SF3">
    <property type="entry name" value="NLP_P60 DOMAIN-CONTAINING PROTEIN-RELATED"/>
    <property type="match status" value="1"/>
</dbReference>
<dbReference type="Pfam" id="PF00877">
    <property type="entry name" value="NLPC_P60"/>
    <property type="match status" value="1"/>
</dbReference>
<dbReference type="EMBL" id="CP010784">
    <property type="protein sequence ID" value="ATF04212.1"/>
    <property type="molecule type" value="Genomic_DNA"/>
</dbReference>
<evidence type="ECO:0000313" key="7">
    <source>
        <dbReference type="Proteomes" id="UP000217545"/>
    </source>
</evidence>
<evidence type="ECO:0000313" key="6">
    <source>
        <dbReference type="EMBL" id="ATF04212.1"/>
    </source>
</evidence>
<evidence type="ECO:0000256" key="3">
    <source>
        <dbReference type="ARBA" id="ARBA00022801"/>
    </source>
</evidence>
<dbReference type="InterPro" id="IPR000064">
    <property type="entry name" value="NLP_P60_dom"/>
</dbReference>
<dbReference type="GO" id="GO:0006508">
    <property type="term" value="P:proteolysis"/>
    <property type="evidence" value="ECO:0007669"/>
    <property type="project" value="UniProtKB-KW"/>
</dbReference>
<dbReference type="InterPro" id="IPR041382">
    <property type="entry name" value="SH3_16"/>
</dbReference>
<dbReference type="InterPro" id="IPR051794">
    <property type="entry name" value="PG_Endopeptidase_C40"/>
</dbReference>
<dbReference type="AlphaFoldDB" id="A0AAC9Z613"/>
<dbReference type="Proteomes" id="UP000217545">
    <property type="component" value="Chromosome"/>
</dbReference>
<organism evidence="6 7">
    <name type="scientific">Phaeobacter gallaeciensis</name>
    <dbReference type="NCBI Taxonomy" id="60890"/>
    <lineage>
        <taxon>Bacteria</taxon>
        <taxon>Pseudomonadati</taxon>
        <taxon>Pseudomonadota</taxon>
        <taxon>Alphaproteobacteria</taxon>
        <taxon>Rhodobacterales</taxon>
        <taxon>Roseobacteraceae</taxon>
        <taxon>Phaeobacter</taxon>
    </lineage>
</organism>
<keyword evidence="2" id="KW-0645">Protease</keyword>
<comment type="similarity">
    <text evidence="1">Belongs to the peptidase C40 family.</text>
</comment>
<gene>
    <name evidence="6" type="ORF">PhaeoP63_00093</name>
</gene>
<dbReference type="SUPFAM" id="SSF54001">
    <property type="entry name" value="Cysteine proteinases"/>
    <property type="match status" value="1"/>
</dbReference>
<evidence type="ECO:0000259" key="5">
    <source>
        <dbReference type="PROSITE" id="PS51935"/>
    </source>
</evidence>
<reference evidence="6 7" key="1">
    <citation type="journal article" date="2017" name="Front. Microbiol.">
        <title>Phaeobacter piscinae sp. nov., a species of the Roseobacter group and potential aquaculture probiont.</title>
        <authorList>
            <person name="Sonnenschein E.C."/>
            <person name="Phippen C.B.W."/>
            <person name="Nielsen K.F."/>
            <person name="Mateiu R.V."/>
            <person name="Melchiorsen J."/>
            <person name="Gram L."/>
            <person name="Overmann J."/>
            <person name="Freese H.M."/>
        </authorList>
    </citation>
    <scope>NUCLEOTIDE SEQUENCE [LARGE SCALE GENOMIC DNA]</scope>
    <source>
        <strain evidence="6 7">P63</strain>
    </source>
</reference>
<evidence type="ECO:0000256" key="2">
    <source>
        <dbReference type="ARBA" id="ARBA00022670"/>
    </source>
</evidence>
<dbReference type="GeneID" id="31844565"/>
<dbReference type="RefSeq" id="WP_024095648.1">
    <property type="nucleotide sequence ID" value="NZ_CP010588.1"/>
</dbReference>
<keyword evidence="4" id="KW-0788">Thiol protease</keyword>
<dbReference type="InterPro" id="IPR038765">
    <property type="entry name" value="Papain-like_cys_pep_sf"/>
</dbReference>
<evidence type="ECO:0000256" key="1">
    <source>
        <dbReference type="ARBA" id="ARBA00007074"/>
    </source>
</evidence>
<proteinExistence type="inferred from homology"/>
<accession>A0AAC9Z613</accession>
<dbReference type="Gene3D" id="3.90.1720.10">
    <property type="entry name" value="endopeptidase domain like (from Nostoc punctiforme)"/>
    <property type="match status" value="1"/>
</dbReference>